<feature type="compositionally biased region" description="Pro residues" evidence="10">
    <location>
        <begin position="77"/>
        <end position="87"/>
    </location>
</feature>
<feature type="compositionally biased region" description="Polar residues" evidence="10">
    <location>
        <begin position="157"/>
        <end position="172"/>
    </location>
</feature>
<dbReference type="PROSITE" id="PS51186">
    <property type="entry name" value="GNAT"/>
    <property type="match status" value="1"/>
</dbReference>
<organism evidence="14 15">
    <name type="scientific">Alternaria panax</name>
    <dbReference type="NCBI Taxonomy" id="48097"/>
    <lineage>
        <taxon>Eukaryota</taxon>
        <taxon>Fungi</taxon>
        <taxon>Dikarya</taxon>
        <taxon>Ascomycota</taxon>
        <taxon>Pezizomycotina</taxon>
        <taxon>Dothideomycetes</taxon>
        <taxon>Pleosporomycetidae</taxon>
        <taxon>Pleosporales</taxon>
        <taxon>Pleosporineae</taxon>
        <taxon>Pleosporaceae</taxon>
        <taxon>Alternaria</taxon>
        <taxon>Alternaria sect. Panax</taxon>
    </lineage>
</organism>
<evidence type="ECO:0000256" key="9">
    <source>
        <dbReference type="PROSITE-ProRule" id="PRU10141"/>
    </source>
</evidence>
<evidence type="ECO:0000256" key="5">
    <source>
        <dbReference type="ARBA" id="ARBA00022777"/>
    </source>
</evidence>
<keyword evidence="11" id="KW-0472">Membrane</keyword>
<feature type="binding site" evidence="9">
    <location>
        <position position="430"/>
    </location>
    <ligand>
        <name>ATP</name>
        <dbReference type="ChEBI" id="CHEBI:30616"/>
    </ligand>
</feature>
<name>A0AAD4NU89_9PLEO</name>
<dbReference type="PROSITE" id="PS00108">
    <property type="entry name" value="PROTEIN_KINASE_ST"/>
    <property type="match status" value="1"/>
</dbReference>
<evidence type="ECO:0000256" key="10">
    <source>
        <dbReference type="SAM" id="MobiDB-lite"/>
    </source>
</evidence>
<keyword evidence="3" id="KW-0808">Transferase</keyword>
<feature type="transmembrane region" description="Helical" evidence="11">
    <location>
        <begin position="844"/>
        <end position="865"/>
    </location>
</feature>
<dbReference type="EC" id="2.7.11.1" evidence="1"/>
<evidence type="ECO:0000256" key="2">
    <source>
        <dbReference type="ARBA" id="ARBA00022527"/>
    </source>
</evidence>
<dbReference type="SUPFAM" id="SSF56112">
    <property type="entry name" value="Protein kinase-like (PK-like)"/>
    <property type="match status" value="1"/>
</dbReference>
<protein>
    <recommendedName>
        <fullName evidence="1">non-specific serine/threonine protein kinase</fullName>
        <ecNumber evidence="1">2.7.11.1</ecNumber>
    </recommendedName>
</protein>
<evidence type="ECO:0000259" key="13">
    <source>
        <dbReference type="PROSITE" id="PS51186"/>
    </source>
</evidence>
<evidence type="ECO:0000256" key="1">
    <source>
        <dbReference type="ARBA" id="ARBA00012513"/>
    </source>
</evidence>
<evidence type="ECO:0000313" key="15">
    <source>
        <dbReference type="Proteomes" id="UP001199106"/>
    </source>
</evidence>
<dbReference type="PROSITE" id="PS00107">
    <property type="entry name" value="PROTEIN_KINASE_ATP"/>
    <property type="match status" value="1"/>
</dbReference>
<dbReference type="GO" id="GO:0016747">
    <property type="term" value="F:acyltransferase activity, transferring groups other than amino-acyl groups"/>
    <property type="evidence" value="ECO:0007669"/>
    <property type="project" value="InterPro"/>
</dbReference>
<dbReference type="CDD" id="cd04301">
    <property type="entry name" value="NAT_SF"/>
    <property type="match status" value="1"/>
</dbReference>
<keyword evidence="11" id="KW-1133">Transmembrane helix</keyword>
<dbReference type="GO" id="GO:0004674">
    <property type="term" value="F:protein serine/threonine kinase activity"/>
    <property type="evidence" value="ECO:0007669"/>
    <property type="project" value="UniProtKB-KW"/>
</dbReference>
<feature type="compositionally biased region" description="Polar residues" evidence="10">
    <location>
        <begin position="53"/>
        <end position="62"/>
    </location>
</feature>
<feature type="compositionally biased region" description="Polar residues" evidence="10">
    <location>
        <begin position="629"/>
        <end position="642"/>
    </location>
</feature>
<dbReference type="Proteomes" id="UP001199106">
    <property type="component" value="Unassembled WGS sequence"/>
</dbReference>
<dbReference type="PANTHER" id="PTHR24343">
    <property type="entry name" value="SERINE/THREONINE KINASE"/>
    <property type="match status" value="1"/>
</dbReference>
<feature type="region of interest" description="Disordered" evidence="10">
    <location>
        <begin position="620"/>
        <end position="687"/>
    </location>
</feature>
<dbReference type="InterPro" id="IPR008271">
    <property type="entry name" value="Ser/Thr_kinase_AS"/>
</dbReference>
<feature type="compositionally biased region" description="Polar residues" evidence="10">
    <location>
        <begin position="281"/>
        <end position="290"/>
    </location>
</feature>
<evidence type="ECO:0000313" key="14">
    <source>
        <dbReference type="EMBL" id="KAG9194618.1"/>
    </source>
</evidence>
<evidence type="ECO:0000256" key="3">
    <source>
        <dbReference type="ARBA" id="ARBA00022679"/>
    </source>
</evidence>
<evidence type="ECO:0000256" key="4">
    <source>
        <dbReference type="ARBA" id="ARBA00022741"/>
    </source>
</evidence>
<feature type="compositionally biased region" description="Basic and acidic residues" evidence="10">
    <location>
        <begin position="294"/>
        <end position="305"/>
    </location>
</feature>
<feature type="compositionally biased region" description="Polar residues" evidence="10">
    <location>
        <begin position="672"/>
        <end position="681"/>
    </location>
</feature>
<dbReference type="InterPro" id="IPR011009">
    <property type="entry name" value="Kinase-like_dom_sf"/>
</dbReference>
<dbReference type="PANTHER" id="PTHR24343:SF137">
    <property type="entry name" value="SERINE_THREONINE-PROTEIN KINASE HRK1"/>
    <property type="match status" value="1"/>
</dbReference>
<gene>
    <name evidence="14" type="ORF">G6011_04653</name>
</gene>
<feature type="domain" description="N-acetyltransferase" evidence="13">
    <location>
        <begin position="873"/>
        <end position="1022"/>
    </location>
</feature>
<dbReference type="Pfam" id="PF00069">
    <property type="entry name" value="Pkinase"/>
    <property type="match status" value="1"/>
</dbReference>
<dbReference type="GO" id="GO:0005829">
    <property type="term" value="C:cytosol"/>
    <property type="evidence" value="ECO:0007669"/>
    <property type="project" value="TreeGrafter"/>
</dbReference>
<feature type="compositionally biased region" description="Basic and acidic residues" evidence="10">
    <location>
        <begin position="347"/>
        <end position="359"/>
    </location>
</feature>
<feature type="region of interest" description="Disordered" evidence="10">
    <location>
        <begin position="1"/>
        <end position="369"/>
    </location>
</feature>
<dbReference type="GO" id="GO:0005524">
    <property type="term" value="F:ATP binding"/>
    <property type="evidence" value="ECO:0007669"/>
    <property type="project" value="UniProtKB-UniRule"/>
</dbReference>
<dbReference type="FunFam" id="1.10.510.10:FF:000595">
    <property type="entry name" value="Protein kinase, putative (AFU_orthologue AFUA_5G11840)"/>
    <property type="match status" value="1"/>
</dbReference>
<sequence length="1037" mass="113431">MTETAPAQSVRFSDVNQEIEPEEAVRDVAELTGTDKTSHDGPLSPQAEEELRNLSSTLQKSRMQAKRMENFSFEPVSLPPSRAPSPSPASRTASAHSGHRSSIPGSPASAMHSPPLTPAGTSSREERATAEGHRKRPSDPAMMTPQVSPPHDAPPTSMDSSVQSTNDGQSSLPVPASPRTAPQSPRPSSDLSGTVQPHPKRGPAFTMGPTGDSNPASRDASPAGSGGERTPGTSTPAPGSRPYTPQGDRDDTYARSKRAAQSRNLDSLEARYIYGGRDGRNSASSSTYQLPRSRGADSDKEETKRTSIFGKKTKVHSDVEDSKLQIGKHNHGSMSELKRFFKIGHKKDKDKEKEKRKESPAPSVKSQKIKSIKSGIMTPPLTNGAMSVPFADDHGLQSKYGKFGKVLGSGAGGSVRLMKRSSDGTTFAVKQFRNRHSYESEKDYNKKVTAEFCIGSTLHHGNIIETMDLVNEKGAYFVVMEYAPFDLFAIVMTGKMSREEVTCCTLQILNGVTYLHSMGLAHRDLKLDNVVVNEHGIMKIIDFGSAAVFKYPFEDEIVLASGIVGSDPYLAPEVYDLSKYDPQPTDIWSLAIMFCCMTLRRFPWKAPRVSDNSYKLFVSPPNDGPRSITGPSKSATDLQSSAGDDRRQSGVQSEPASRNQTSEHSSTDHRASTSSTNQQPPQVIKGPWRLLRLLPRESRHIIGRMLEIDPKKRATLDEILEDKWVTGSAVSFLTSLSVNLRIDPDLPSPLPTPTSFRLNNFCQELPSTSLSYSAFPAQYNPYPSPAESQAMSLTEANAPTKPPTDELPQLSTYTAETDDDRIEGLRLVADSVAQQRQVASKVMLFHPISLAVYFSIVAIAAQLTLRWYGDKLMLLTTIGGISMTFLIFIRWMTGGYIGMAEDMNMEWLGDDRLIVVKWGEDVIGSLVLGWADNDAAKKRGRRRRGKAVVRAWTVKLKYRGKGVGKGLLEEAVKVAGERGADGIVFDADHANSKRVLPAVFNGFITKQDAKAEKALQKVADAKGNFRQRQSSPTWGSR</sequence>
<evidence type="ECO:0000256" key="11">
    <source>
        <dbReference type="SAM" id="Phobius"/>
    </source>
</evidence>
<dbReference type="Gene3D" id="3.30.200.20">
    <property type="entry name" value="Phosphorylase Kinase, domain 1"/>
    <property type="match status" value="1"/>
</dbReference>
<dbReference type="Gene3D" id="3.40.630.30">
    <property type="match status" value="1"/>
</dbReference>
<dbReference type="Pfam" id="PF00583">
    <property type="entry name" value="Acetyltransf_1"/>
    <property type="match status" value="1"/>
</dbReference>
<evidence type="ECO:0000259" key="12">
    <source>
        <dbReference type="PROSITE" id="PS50011"/>
    </source>
</evidence>
<evidence type="ECO:0000256" key="6">
    <source>
        <dbReference type="ARBA" id="ARBA00022840"/>
    </source>
</evidence>
<dbReference type="PROSITE" id="PS50011">
    <property type="entry name" value="PROTEIN_KINASE_DOM"/>
    <property type="match status" value="1"/>
</dbReference>
<feature type="compositionally biased region" description="Polar residues" evidence="10">
    <location>
        <begin position="1"/>
        <end position="16"/>
    </location>
</feature>
<evidence type="ECO:0000256" key="8">
    <source>
        <dbReference type="ARBA" id="ARBA00048679"/>
    </source>
</evidence>
<keyword evidence="11" id="KW-0812">Transmembrane</keyword>
<comment type="catalytic activity">
    <reaction evidence="7">
        <text>L-threonyl-[protein] + ATP = O-phospho-L-threonyl-[protein] + ADP + H(+)</text>
        <dbReference type="Rhea" id="RHEA:46608"/>
        <dbReference type="Rhea" id="RHEA-COMP:11060"/>
        <dbReference type="Rhea" id="RHEA-COMP:11605"/>
        <dbReference type="ChEBI" id="CHEBI:15378"/>
        <dbReference type="ChEBI" id="CHEBI:30013"/>
        <dbReference type="ChEBI" id="CHEBI:30616"/>
        <dbReference type="ChEBI" id="CHEBI:61977"/>
        <dbReference type="ChEBI" id="CHEBI:456216"/>
        <dbReference type="EC" id="2.7.11.1"/>
    </reaction>
</comment>
<keyword evidence="2" id="KW-0723">Serine/threonine-protein kinase</keyword>
<feature type="transmembrane region" description="Helical" evidence="11">
    <location>
        <begin position="872"/>
        <end position="893"/>
    </location>
</feature>
<dbReference type="InterPro" id="IPR016181">
    <property type="entry name" value="Acyl_CoA_acyltransferase"/>
</dbReference>
<dbReference type="SMART" id="SM00220">
    <property type="entry name" value="S_TKc"/>
    <property type="match status" value="1"/>
</dbReference>
<dbReference type="SUPFAM" id="SSF55729">
    <property type="entry name" value="Acyl-CoA N-acyltransferases (Nat)"/>
    <property type="match status" value="1"/>
</dbReference>
<comment type="caution">
    <text evidence="14">The sequence shown here is derived from an EMBL/GenBank/DDBJ whole genome shotgun (WGS) entry which is preliminary data.</text>
</comment>
<proteinExistence type="predicted"/>
<feature type="domain" description="Protein kinase" evidence="12">
    <location>
        <begin position="401"/>
        <end position="725"/>
    </location>
</feature>
<accession>A0AAD4NU89</accession>
<dbReference type="InterPro" id="IPR000182">
    <property type="entry name" value="GNAT_dom"/>
</dbReference>
<dbReference type="AlphaFoldDB" id="A0AAD4NU89"/>
<dbReference type="EMBL" id="JAANER010000002">
    <property type="protein sequence ID" value="KAG9194618.1"/>
    <property type="molecule type" value="Genomic_DNA"/>
</dbReference>
<keyword evidence="6 9" id="KW-0067">ATP-binding</keyword>
<dbReference type="InterPro" id="IPR000719">
    <property type="entry name" value="Prot_kinase_dom"/>
</dbReference>
<feature type="compositionally biased region" description="Polar residues" evidence="10">
    <location>
        <begin position="649"/>
        <end position="664"/>
    </location>
</feature>
<keyword evidence="15" id="KW-1185">Reference proteome</keyword>
<dbReference type="InterPro" id="IPR017441">
    <property type="entry name" value="Protein_kinase_ATP_BS"/>
</dbReference>
<reference evidence="14" key="1">
    <citation type="submission" date="2021-07" db="EMBL/GenBank/DDBJ databases">
        <title>Genome Resource of American Ginseng Black Spot Pathogen Alternaria panax.</title>
        <authorList>
            <person name="Qiu C."/>
            <person name="Wang W."/>
            <person name="Liu Z."/>
        </authorList>
    </citation>
    <scope>NUCLEOTIDE SEQUENCE</scope>
    <source>
        <strain evidence="14">BNCC115425</strain>
    </source>
</reference>
<feature type="compositionally biased region" description="Basic and acidic residues" evidence="10">
    <location>
        <begin position="123"/>
        <end position="132"/>
    </location>
</feature>
<evidence type="ECO:0000256" key="7">
    <source>
        <dbReference type="ARBA" id="ARBA00047899"/>
    </source>
</evidence>
<feature type="compositionally biased region" description="Polar residues" evidence="10">
    <location>
        <begin position="180"/>
        <end position="195"/>
    </location>
</feature>
<dbReference type="Gene3D" id="1.10.510.10">
    <property type="entry name" value="Transferase(Phosphotransferase) domain 1"/>
    <property type="match status" value="1"/>
</dbReference>
<comment type="catalytic activity">
    <reaction evidence="8">
        <text>L-seryl-[protein] + ATP = O-phospho-L-seryl-[protein] + ADP + H(+)</text>
        <dbReference type="Rhea" id="RHEA:17989"/>
        <dbReference type="Rhea" id="RHEA-COMP:9863"/>
        <dbReference type="Rhea" id="RHEA-COMP:11604"/>
        <dbReference type="ChEBI" id="CHEBI:15378"/>
        <dbReference type="ChEBI" id="CHEBI:29999"/>
        <dbReference type="ChEBI" id="CHEBI:30616"/>
        <dbReference type="ChEBI" id="CHEBI:83421"/>
        <dbReference type="ChEBI" id="CHEBI:456216"/>
        <dbReference type="EC" id="2.7.11.1"/>
    </reaction>
</comment>
<keyword evidence="5" id="KW-0418">Kinase</keyword>
<keyword evidence="4 9" id="KW-0547">Nucleotide-binding</keyword>